<evidence type="ECO:0000259" key="2">
    <source>
        <dbReference type="Pfam" id="PF05678"/>
    </source>
</evidence>
<dbReference type="PANTHER" id="PTHR33624:SF2">
    <property type="entry name" value="SIGMA FACTOR BINDING PROTEIN 1, CHLOROPLASTIC"/>
    <property type="match status" value="1"/>
</dbReference>
<reference evidence="3" key="2">
    <citation type="journal article" date="2023" name="Plants (Basel)">
        <title>Annotation of the Turnera subulata (Passifloraceae) Draft Genome Reveals the S-Locus Evolved after the Divergence of Turneroideae from Passifloroideae in a Stepwise Manner.</title>
        <authorList>
            <person name="Henning P.M."/>
            <person name="Roalson E.H."/>
            <person name="Mir W."/>
            <person name="McCubbin A.G."/>
            <person name="Shore J.S."/>
        </authorList>
    </citation>
    <scope>NUCLEOTIDE SEQUENCE</scope>
    <source>
        <strain evidence="3">F60SS</strain>
    </source>
</reference>
<name>A0A9Q0G918_9ROSI</name>
<dbReference type="Pfam" id="PF05678">
    <property type="entry name" value="VQ"/>
    <property type="match status" value="1"/>
</dbReference>
<feature type="domain" description="VQ" evidence="2">
    <location>
        <begin position="39"/>
        <end position="64"/>
    </location>
</feature>
<dbReference type="PANTHER" id="PTHR33624">
    <property type="entry name" value="SIGMA FACTOR BINDING PROTEIN 1, CHLOROPLASTIC"/>
    <property type="match status" value="1"/>
</dbReference>
<protein>
    <recommendedName>
        <fullName evidence="2">VQ domain-containing protein</fullName>
    </recommendedName>
</protein>
<sequence>MDHNLLGSSTSSSSFQEERRKATANKARAKKKPMKVVYISNPMKFNTSASGFRALVQELTGQDAVELPADPTKFMAGGAADYHHLHIVGGEGTTTVVAEEGYSSKRSSSSSDDYNDIVQEGSSSAERVDATTFDSLDDILMMPQMLENFSSGALLPSTSTSGLFYEPVSRPCGYVDKL</sequence>
<evidence type="ECO:0000313" key="3">
    <source>
        <dbReference type="EMBL" id="KAJ4845680.1"/>
    </source>
</evidence>
<evidence type="ECO:0000256" key="1">
    <source>
        <dbReference type="SAM" id="MobiDB-lite"/>
    </source>
</evidence>
<comment type="caution">
    <text evidence="3">The sequence shown here is derived from an EMBL/GenBank/DDBJ whole genome shotgun (WGS) entry which is preliminary data.</text>
</comment>
<dbReference type="InterPro" id="IPR039335">
    <property type="entry name" value="SIB1/2"/>
</dbReference>
<evidence type="ECO:0000313" key="4">
    <source>
        <dbReference type="Proteomes" id="UP001141552"/>
    </source>
</evidence>
<gene>
    <name evidence="3" type="ORF">Tsubulata_003571</name>
</gene>
<dbReference type="Proteomes" id="UP001141552">
    <property type="component" value="Unassembled WGS sequence"/>
</dbReference>
<dbReference type="EMBL" id="JAKUCV010001604">
    <property type="protein sequence ID" value="KAJ4845680.1"/>
    <property type="molecule type" value="Genomic_DNA"/>
</dbReference>
<organism evidence="3 4">
    <name type="scientific">Turnera subulata</name>
    <dbReference type="NCBI Taxonomy" id="218843"/>
    <lineage>
        <taxon>Eukaryota</taxon>
        <taxon>Viridiplantae</taxon>
        <taxon>Streptophyta</taxon>
        <taxon>Embryophyta</taxon>
        <taxon>Tracheophyta</taxon>
        <taxon>Spermatophyta</taxon>
        <taxon>Magnoliopsida</taxon>
        <taxon>eudicotyledons</taxon>
        <taxon>Gunneridae</taxon>
        <taxon>Pentapetalae</taxon>
        <taxon>rosids</taxon>
        <taxon>fabids</taxon>
        <taxon>Malpighiales</taxon>
        <taxon>Passifloraceae</taxon>
        <taxon>Turnera</taxon>
    </lineage>
</organism>
<keyword evidence="4" id="KW-1185">Reference proteome</keyword>
<dbReference type="InterPro" id="IPR008889">
    <property type="entry name" value="VQ"/>
</dbReference>
<reference evidence="3" key="1">
    <citation type="submission" date="2022-02" db="EMBL/GenBank/DDBJ databases">
        <authorList>
            <person name="Henning P.M."/>
            <person name="McCubbin A.G."/>
            <person name="Shore J.S."/>
        </authorList>
    </citation>
    <scope>NUCLEOTIDE SEQUENCE</scope>
    <source>
        <strain evidence="3">F60SS</strain>
        <tissue evidence="3">Leaves</tissue>
    </source>
</reference>
<dbReference type="AlphaFoldDB" id="A0A9Q0G918"/>
<proteinExistence type="predicted"/>
<dbReference type="OrthoDB" id="665788at2759"/>
<accession>A0A9Q0G918</accession>
<feature type="region of interest" description="Disordered" evidence="1">
    <location>
        <begin position="1"/>
        <end position="31"/>
    </location>
</feature>